<dbReference type="EMBL" id="FXTU01000007">
    <property type="protein sequence ID" value="SMP30882.1"/>
    <property type="molecule type" value="Genomic_DNA"/>
</dbReference>
<sequence length="432" mass="48196">MLHINRARWWGLTLVFVLFFATLGLVWMDEGEETAQGRRGKVLTGLDIVLANPGMFTGKRVGLITNPTGITADYEHSLDAMLRKGIRVTEVYGPEHGVRGTEQAGETPGELIDPKTGLPLSNLYGKKPVDMVPMFADVDVLVFDIQDVGTRFYTYISTMAYVMEAAAIADKPLYVLDRPNPLGGVRVEGPVLEEKHSSFIGLFPIALRHGMTVGELATLFNEWFFPKSGKKKVDLHVVKMKGWSRQEAYGQTGLPWVMPSPNMPTVTTAQVYPGTGLIEATNLSEGRGTTRPFELIGAPYVEGWKLAEELNRERLPGVKFREAYFTPTFSKHQGKAVGGVQVHVEDPATFDPILTGLAIIEKVKKLYPSQFAWRESGEPYWMDKMTGTEKVRQQIDQGKSAREIVHSWAAELNKFKELRGKYLLYPARGIPH</sequence>
<organism evidence="3 4">
    <name type="scientific">Laceyella tengchongensis</name>
    <dbReference type="NCBI Taxonomy" id="574699"/>
    <lineage>
        <taxon>Bacteria</taxon>
        <taxon>Bacillati</taxon>
        <taxon>Bacillota</taxon>
        <taxon>Bacilli</taxon>
        <taxon>Bacillales</taxon>
        <taxon>Thermoactinomycetaceae</taxon>
        <taxon>Laceyella</taxon>
    </lineage>
</organism>
<dbReference type="Proteomes" id="UP001157946">
    <property type="component" value="Unassembled WGS sequence"/>
</dbReference>
<dbReference type="AlphaFoldDB" id="A0AA45WRE7"/>
<evidence type="ECO:0000259" key="2">
    <source>
        <dbReference type="Pfam" id="PF20732"/>
    </source>
</evidence>
<name>A0AA45WRE7_9BACL</name>
<proteinExistence type="predicted"/>
<dbReference type="Gene3D" id="3.40.50.12170">
    <property type="entry name" value="Uncharacterised protein PF07075, DUF1343"/>
    <property type="match status" value="1"/>
</dbReference>
<evidence type="ECO:0000259" key="1">
    <source>
        <dbReference type="Pfam" id="PF07075"/>
    </source>
</evidence>
<feature type="domain" description="Peptidoglycan beta-N-acetylmuramidase NamZ N-terminal" evidence="1">
    <location>
        <begin position="61"/>
        <end position="266"/>
    </location>
</feature>
<dbReference type="InterPro" id="IPR008302">
    <property type="entry name" value="NamZ"/>
</dbReference>
<dbReference type="PANTHER" id="PTHR42915">
    <property type="entry name" value="HYPOTHETICAL 460 KDA PROTEIN IN FEUA-SIGW INTERGENIC REGION [PRECURSOR]"/>
    <property type="match status" value="1"/>
</dbReference>
<reference evidence="3" key="1">
    <citation type="submission" date="2017-05" db="EMBL/GenBank/DDBJ databases">
        <authorList>
            <person name="Varghese N."/>
            <person name="Submissions S."/>
        </authorList>
    </citation>
    <scope>NUCLEOTIDE SEQUENCE</scope>
    <source>
        <strain evidence="3">DSM 45262</strain>
    </source>
</reference>
<feature type="domain" description="Peptidoglycan beta-N-acetylmuramidase NamZ C-terminal" evidence="2">
    <location>
        <begin position="271"/>
        <end position="425"/>
    </location>
</feature>
<protein>
    <submittedName>
        <fullName evidence="3">Uncharacterized conserved protein YbbC, DUF1343 family</fullName>
    </submittedName>
</protein>
<evidence type="ECO:0000313" key="3">
    <source>
        <dbReference type="EMBL" id="SMP30882.1"/>
    </source>
</evidence>
<dbReference type="PIRSF" id="PIRSF016719">
    <property type="entry name" value="UCP016719"/>
    <property type="match status" value="1"/>
</dbReference>
<comment type="caution">
    <text evidence="3">The sequence shown here is derived from an EMBL/GenBank/DDBJ whole genome shotgun (WGS) entry which is preliminary data.</text>
</comment>
<dbReference type="PANTHER" id="PTHR42915:SF1">
    <property type="entry name" value="PEPTIDOGLYCAN BETA-N-ACETYLMURAMIDASE NAMZ"/>
    <property type="match status" value="1"/>
</dbReference>
<dbReference type="Pfam" id="PF20732">
    <property type="entry name" value="NamZ_C"/>
    <property type="match status" value="1"/>
</dbReference>
<keyword evidence="4" id="KW-1185">Reference proteome</keyword>
<dbReference type="InterPro" id="IPR048502">
    <property type="entry name" value="NamZ_N"/>
</dbReference>
<dbReference type="RefSeq" id="WP_102991261.1">
    <property type="nucleotide sequence ID" value="NZ_FXTU01000007.1"/>
</dbReference>
<dbReference type="InterPro" id="IPR048503">
    <property type="entry name" value="NamZ_C"/>
</dbReference>
<gene>
    <name evidence="3" type="ORF">SAMN06265361_107133</name>
</gene>
<evidence type="ECO:0000313" key="4">
    <source>
        <dbReference type="Proteomes" id="UP001157946"/>
    </source>
</evidence>
<dbReference type="Pfam" id="PF07075">
    <property type="entry name" value="NamZ_N"/>
    <property type="match status" value="1"/>
</dbReference>
<dbReference type="Gene3D" id="3.90.1150.140">
    <property type="match status" value="1"/>
</dbReference>
<accession>A0AA45WRE7</accession>
<dbReference type="GO" id="GO:0033922">
    <property type="term" value="F:peptidoglycan beta-N-acetylmuramidase activity"/>
    <property type="evidence" value="ECO:0007669"/>
    <property type="project" value="InterPro"/>
</dbReference>